<reference evidence="2" key="1">
    <citation type="submission" date="2020-10" db="EMBL/GenBank/DDBJ databases">
        <title>Sequencing the genomes of 1000 actinobacteria strains.</title>
        <authorList>
            <person name="Klenk H.-P."/>
        </authorList>
    </citation>
    <scope>NUCLEOTIDE SEQUENCE</scope>
    <source>
        <strain evidence="2">DSM 46832</strain>
    </source>
</reference>
<sequence length="194" mass="20833">MSGDVVPSRPEVRISDAERESVVARLNTAVAEGRLTLPEFEERIGGVLSARTYGETEPFVADLPAAAPAVAPADVVELRGHAGNIERTGRWAVPRRLVVRSKAGSVKLDLRHAVISHRTVEIELATQAGSTTIVLPPEATANIDAVTTTAGTATIKVPSMPEPGSTAPHIVITGSTAAGTLLVRYERRFWRWRW</sequence>
<feature type="domain" description="DUF1707" evidence="1">
    <location>
        <begin position="12"/>
        <end position="64"/>
    </location>
</feature>
<organism evidence="2 3">
    <name type="scientific">Plantactinospora soyae</name>
    <dbReference type="NCBI Taxonomy" id="1544732"/>
    <lineage>
        <taxon>Bacteria</taxon>
        <taxon>Bacillati</taxon>
        <taxon>Actinomycetota</taxon>
        <taxon>Actinomycetes</taxon>
        <taxon>Micromonosporales</taxon>
        <taxon>Micromonosporaceae</taxon>
        <taxon>Plantactinospora</taxon>
    </lineage>
</organism>
<comment type="caution">
    <text evidence="2">The sequence shown here is derived from an EMBL/GenBank/DDBJ whole genome shotgun (WGS) entry which is preliminary data.</text>
</comment>
<evidence type="ECO:0000313" key="2">
    <source>
        <dbReference type="EMBL" id="MBE1490028.1"/>
    </source>
</evidence>
<name>A0A927ME14_9ACTN</name>
<dbReference type="Pfam" id="PF08044">
    <property type="entry name" value="DUF1707"/>
    <property type="match status" value="1"/>
</dbReference>
<gene>
    <name evidence="2" type="ORF">H4W31_005666</name>
</gene>
<dbReference type="PANTHER" id="PTHR40763:SF5">
    <property type="entry name" value="MEMBRANE PROTEIN"/>
    <property type="match status" value="1"/>
</dbReference>
<protein>
    <recommendedName>
        <fullName evidence="1">DUF1707 domain-containing protein</fullName>
    </recommendedName>
</protein>
<keyword evidence="3" id="KW-1185">Reference proteome</keyword>
<evidence type="ECO:0000313" key="3">
    <source>
        <dbReference type="Proteomes" id="UP000649753"/>
    </source>
</evidence>
<dbReference type="EMBL" id="JADBEB010000001">
    <property type="protein sequence ID" value="MBE1490028.1"/>
    <property type="molecule type" value="Genomic_DNA"/>
</dbReference>
<evidence type="ECO:0000259" key="1">
    <source>
        <dbReference type="Pfam" id="PF08044"/>
    </source>
</evidence>
<dbReference type="PANTHER" id="PTHR40763">
    <property type="entry name" value="MEMBRANE PROTEIN-RELATED"/>
    <property type="match status" value="1"/>
</dbReference>
<dbReference type="Proteomes" id="UP000649753">
    <property type="component" value="Unassembled WGS sequence"/>
</dbReference>
<dbReference type="RefSeq" id="WP_192769385.1">
    <property type="nucleotide sequence ID" value="NZ_JADBEB010000001.1"/>
</dbReference>
<accession>A0A927ME14</accession>
<proteinExistence type="predicted"/>
<dbReference type="AlphaFoldDB" id="A0A927ME14"/>
<dbReference type="InterPro" id="IPR012551">
    <property type="entry name" value="DUF1707_SHOCT-like"/>
</dbReference>